<dbReference type="InterPro" id="IPR050736">
    <property type="entry name" value="Sensor_HK_Regulatory"/>
</dbReference>
<dbReference type="InterPro" id="IPR005467">
    <property type="entry name" value="His_kinase_dom"/>
</dbReference>
<dbReference type="Gene3D" id="3.30.565.10">
    <property type="entry name" value="Histidine kinase-like ATPase, C-terminal domain"/>
    <property type="match status" value="1"/>
</dbReference>
<evidence type="ECO:0000256" key="2">
    <source>
        <dbReference type="ARBA" id="ARBA00012438"/>
    </source>
</evidence>
<name>A0ABV6S3K1_9SPHN</name>
<evidence type="ECO:0000313" key="7">
    <source>
        <dbReference type="EMBL" id="MFC0683800.1"/>
    </source>
</evidence>
<evidence type="ECO:0000256" key="1">
    <source>
        <dbReference type="ARBA" id="ARBA00000085"/>
    </source>
</evidence>
<dbReference type="PANTHER" id="PTHR43711:SF26">
    <property type="entry name" value="SENSOR HISTIDINE KINASE RCSC"/>
    <property type="match status" value="1"/>
</dbReference>
<dbReference type="SUPFAM" id="SSF47384">
    <property type="entry name" value="Homodimeric domain of signal transducing histidine kinase"/>
    <property type="match status" value="1"/>
</dbReference>
<evidence type="ECO:0000256" key="5">
    <source>
        <dbReference type="ARBA" id="ARBA00023012"/>
    </source>
</evidence>
<organism evidence="7 8">
    <name type="scientific">Novosphingobium clariflavum</name>
    <dbReference type="NCBI Taxonomy" id="2029884"/>
    <lineage>
        <taxon>Bacteria</taxon>
        <taxon>Pseudomonadati</taxon>
        <taxon>Pseudomonadota</taxon>
        <taxon>Alphaproteobacteria</taxon>
        <taxon>Sphingomonadales</taxon>
        <taxon>Sphingomonadaceae</taxon>
        <taxon>Novosphingobium</taxon>
    </lineage>
</organism>
<protein>
    <recommendedName>
        <fullName evidence="2">histidine kinase</fullName>
        <ecNumber evidence="2">2.7.13.3</ecNumber>
    </recommendedName>
</protein>
<keyword evidence="3" id="KW-0808">Transferase</keyword>
<comment type="catalytic activity">
    <reaction evidence="1">
        <text>ATP + protein L-histidine = ADP + protein N-phospho-L-histidine.</text>
        <dbReference type="EC" id="2.7.13.3"/>
    </reaction>
</comment>
<keyword evidence="8" id="KW-1185">Reference proteome</keyword>
<dbReference type="EMBL" id="JBHLTM010000016">
    <property type="protein sequence ID" value="MFC0683800.1"/>
    <property type="molecule type" value="Genomic_DNA"/>
</dbReference>
<evidence type="ECO:0000259" key="6">
    <source>
        <dbReference type="PROSITE" id="PS50109"/>
    </source>
</evidence>
<comment type="caution">
    <text evidence="7">The sequence shown here is derived from an EMBL/GenBank/DDBJ whole genome shotgun (WGS) entry which is preliminary data.</text>
</comment>
<accession>A0ABV6S3K1</accession>
<dbReference type="EC" id="2.7.13.3" evidence="2"/>
<dbReference type="InterPro" id="IPR036890">
    <property type="entry name" value="HATPase_C_sf"/>
</dbReference>
<dbReference type="SUPFAM" id="SSF55874">
    <property type="entry name" value="ATPase domain of HSP90 chaperone/DNA topoisomerase II/histidine kinase"/>
    <property type="match status" value="1"/>
</dbReference>
<dbReference type="InterPro" id="IPR036097">
    <property type="entry name" value="HisK_dim/P_sf"/>
</dbReference>
<dbReference type="GO" id="GO:0016301">
    <property type="term" value="F:kinase activity"/>
    <property type="evidence" value="ECO:0007669"/>
    <property type="project" value="UniProtKB-KW"/>
</dbReference>
<dbReference type="RefSeq" id="WP_267220162.1">
    <property type="nucleotide sequence ID" value="NZ_JAPCWC010000006.1"/>
</dbReference>
<sequence>MLAPGSILARAECDAQDVLKRVDEPLSGLQQRCGGDIPGVIAIPELLELVRKARSYGFRLARAIAAQDGVEAVTAWVEVEPQENGQCEILVRHWQAIPLVAEDASAADLRRTAIDRHLAELTARLDSAQRVLAVDCESAELSAAAQSMAAGLGRPWTEFLPPESVTHKQPLHWRLLDGTRVVVAGSERPWRVSLVPQLQPGFEPGGFELLLVSDVPASETVGTVPVAEHFARRSLVGQDLAPVLRQPIARIIANAETIRTRLAGPLPDAYAEYAGEIAGAGKLLLGLLEDLADLEAVEADSFSTAPDRIDLSEVARQAAGILNVRAQEKGICVEAPHPAEELPTIAEFRRVLQILLNLIGNAIRYSPECSQIWIRLASEGGRARVTVADQGPGLAAEDQSRVFEKFERLGRNGDGGSGLGLYISQRLARAMGGDLSVESAPGQGARFTLELPLDRPAG</sequence>
<reference evidence="7 8" key="1">
    <citation type="submission" date="2024-09" db="EMBL/GenBank/DDBJ databases">
        <authorList>
            <person name="Sun Q."/>
            <person name="Mori K."/>
        </authorList>
    </citation>
    <scope>NUCLEOTIDE SEQUENCE [LARGE SCALE GENOMIC DNA]</scope>
    <source>
        <strain evidence="7 8">CICC 11035S</strain>
    </source>
</reference>
<evidence type="ECO:0000256" key="4">
    <source>
        <dbReference type="ARBA" id="ARBA00022777"/>
    </source>
</evidence>
<dbReference type="PANTHER" id="PTHR43711">
    <property type="entry name" value="TWO-COMPONENT HISTIDINE KINASE"/>
    <property type="match status" value="1"/>
</dbReference>
<gene>
    <name evidence="7" type="ORF">ACFFF8_04265</name>
</gene>
<dbReference type="PRINTS" id="PR00344">
    <property type="entry name" value="BCTRLSENSOR"/>
</dbReference>
<dbReference type="PROSITE" id="PS50109">
    <property type="entry name" value="HIS_KIN"/>
    <property type="match status" value="1"/>
</dbReference>
<feature type="domain" description="Histidine kinase" evidence="6">
    <location>
        <begin position="239"/>
        <end position="455"/>
    </location>
</feature>
<keyword evidence="5" id="KW-0902">Two-component regulatory system</keyword>
<dbReference type="Pfam" id="PF02518">
    <property type="entry name" value="HATPase_c"/>
    <property type="match status" value="1"/>
</dbReference>
<evidence type="ECO:0000256" key="3">
    <source>
        <dbReference type="ARBA" id="ARBA00022679"/>
    </source>
</evidence>
<proteinExistence type="predicted"/>
<keyword evidence="4 7" id="KW-0418">Kinase</keyword>
<dbReference type="InterPro" id="IPR004358">
    <property type="entry name" value="Sig_transdc_His_kin-like_C"/>
</dbReference>
<dbReference type="CDD" id="cd00075">
    <property type="entry name" value="HATPase"/>
    <property type="match status" value="1"/>
</dbReference>
<dbReference type="Proteomes" id="UP001589858">
    <property type="component" value="Unassembled WGS sequence"/>
</dbReference>
<dbReference type="SMART" id="SM00387">
    <property type="entry name" value="HATPase_c"/>
    <property type="match status" value="1"/>
</dbReference>
<evidence type="ECO:0000313" key="8">
    <source>
        <dbReference type="Proteomes" id="UP001589858"/>
    </source>
</evidence>
<dbReference type="InterPro" id="IPR003594">
    <property type="entry name" value="HATPase_dom"/>
</dbReference>